<dbReference type="EMBL" id="JARKIB010000555">
    <property type="protein sequence ID" value="KAJ7700295.1"/>
    <property type="molecule type" value="Genomic_DNA"/>
</dbReference>
<feature type="compositionally biased region" description="Low complexity" evidence="1">
    <location>
        <begin position="1"/>
        <end position="11"/>
    </location>
</feature>
<evidence type="ECO:0000313" key="3">
    <source>
        <dbReference type="Proteomes" id="UP001215598"/>
    </source>
</evidence>
<keyword evidence="3" id="KW-1185">Reference proteome</keyword>
<feature type="region of interest" description="Disordered" evidence="1">
    <location>
        <begin position="1"/>
        <end position="63"/>
    </location>
</feature>
<gene>
    <name evidence="2" type="ORF">B0H16DRAFT_1483911</name>
</gene>
<comment type="caution">
    <text evidence="2">The sequence shown here is derived from an EMBL/GenBank/DDBJ whole genome shotgun (WGS) entry which is preliminary data.</text>
</comment>
<sequence length="140" mass="15931">MPSRTSTSTRTSPRRRTGLSASGPSKPLRGASAPKPDIDDDMASDNDENNPPPAHWQPSHLDEPWPYTFQPNDRVWIRNHHKWIKGSIFPGSIPKNLTYFSVVYRDSYGHKLRKYFAPLLGELKPDTAAVQSLLREAHWI</sequence>
<evidence type="ECO:0000313" key="2">
    <source>
        <dbReference type="EMBL" id="KAJ7700295.1"/>
    </source>
</evidence>
<dbReference type="Proteomes" id="UP001215598">
    <property type="component" value="Unassembled WGS sequence"/>
</dbReference>
<dbReference type="AlphaFoldDB" id="A0AAD7DVZ6"/>
<feature type="compositionally biased region" description="Acidic residues" evidence="1">
    <location>
        <begin position="38"/>
        <end position="48"/>
    </location>
</feature>
<protein>
    <submittedName>
        <fullName evidence="2">Uncharacterized protein</fullName>
    </submittedName>
</protein>
<organism evidence="2 3">
    <name type="scientific">Mycena metata</name>
    <dbReference type="NCBI Taxonomy" id="1033252"/>
    <lineage>
        <taxon>Eukaryota</taxon>
        <taxon>Fungi</taxon>
        <taxon>Dikarya</taxon>
        <taxon>Basidiomycota</taxon>
        <taxon>Agaricomycotina</taxon>
        <taxon>Agaricomycetes</taxon>
        <taxon>Agaricomycetidae</taxon>
        <taxon>Agaricales</taxon>
        <taxon>Marasmiineae</taxon>
        <taxon>Mycenaceae</taxon>
        <taxon>Mycena</taxon>
    </lineage>
</organism>
<name>A0AAD7DVZ6_9AGAR</name>
<reference evidence="2" key="1">
    <citation type="submission" date="2023-03" db="EMBL/GenBank/DDBJ databases">
        <title>Massive genome expansion in bonnet fungi (Mycena s.s.) driven by repeated elements and novel gene families across ecological guilds.</title>
        <authorList>
            <consortium name="Lawrence Berkeley National Laboratory"/>
            <person name="Harder C.B."/>
            <person name="Miyauchi S."/>
            <person name="Viragh M."/>
            <person name="Kuo A."/>
            <person name="Thoen E."/>
            <person name="Andreopoulos B."/>
            <person name="Lu D."/>
            <person name="Skrede I."/>
            <person name="Drula E."/>
            <person name="Henrissat B."/>
            <person name="Morin E."/>
            <person name="Kohler A."/>
            <person name="Barry K."/>
            <person name="LaButti K."/>
            <person name="Morin E."/>
            <person name="Salamov A."/>
            <person name="Lipzen A."/>
            <person name="Mereny Z."/>
            <person name="Hegedus B."/>
            <person name="Baldrian P."/>
            <person name="Stursova M."/>
            <person name="Weitz H."/>
            <person name="Taylor A."/>
            <person name="Grigoriev I.V."/>
            <person name="Nagy L.G."/>
            <person name="Martin F."/>
            <person name="Kauserud H."/>
        </authorList>
    </citation>
    <scope>NUCLEOTIDE SEQUENCE</scope>
    <source>
        <strain evidence="2">CBHHK182m</strain>
    </source>
</reference>
<evidence type="ECO:0000256" key="1">
    <source>
        <dbReference type="SAM" id="MobiDB-lite"/>
    </source>
</evidence>
<proteinExistence type="predicted"/>
<accession>A0AAD7DVZ6</accession>